<dbReference type="Proteomes" id="UP000092695">
    <property type="component" value="Chromosome"/>
</dbReference>
<dbReference type="GO" id="GO:0030170">
    <property type="term" value="F:pyridoxal phosphate binding"/>
    <property type="evidence" value="ECO:0007669"/>
    <property type="project" value="InterPro"/>
</dbReference>
<evidence type="ECO:0000313" key="2">
    <source>
        <dbReference type="EMBL" id="ANO52040.1"/>
    </source>
</evidence>
<sequence length="251" mass="27307">MKIAEIWRYPVKSMQGEQLKQAEVGPAGIQGDRQWAVVDAETGVSLSAKRYPKLLTCRATTGENAVTITLPCGRDVSAGSAEAASGLSELLGRQVTTRSAGNNTTIQHEFPTSPTDGEGEPFLYEPGLSAFFDSVPLQMLTTATLKKLTALLPDSTIHPARFRPNFLVECDEIGFIENEWLAKDIVLDSLTCQVHDDTRRCIMVTMSQRELPRDMNVIRTVLKSNEGRAGVALRTKSAAIVRSGATVNVQS</sequence>
<keyword evidence="3" id="KW-1185">Reference proteome</keyword>
<dbReference type="InterPro" id="IPR005303">
    <property type="entry name" value="MOCOS_middle"/>
</dbReference>
<dbReference type="GO" id="GO:0030151">
    <property type="term" value="F:molybdenum ion binding"/>
    <property type="evidence" value="ECO:0007669"/>
    <property type="project" value="InterPro"/>
</dbReference>
<evidence type="ECO:0000259" key="1">
    <source>
        <dbReference type="PROSITE" id="PS51340"/>
    </source>
</evidence>
<dbReference type="GO" id="GO:0003824">
    <property type="term" value="F:catalytic activity"/>
    <property type="evidence" value="ECO:0007669"/>
    <property type="project" value="InterPro"/>
</dbReference>
<gene>
    <name evidence="2" type="ORF">BA177_13270</name>
</gene>
<dbReference type="EMBL" id="CP016268">
    <property type="protein sequence ID" value="ANO52040.1"/>
    <property type="molecule type" value="Genomic_DNA"/>
</dbReference>
<dbReference type="PROSITE" id="PS51340">
    <property type="entry name" value="MOSC"/>
    <property type="match status" value="1"/>
</dbReference>
<dbReference type="OrthoDB" id="581532at2"/>
<proteinExistence type="predicted"/>
<organism evidence="2 3">
    <name type="scientific">Woeseia oceani</name>
    <dbReference type="NCBI Taxonomy" id="1548547"/>
    <lineage>
        <taxon>Bacteria</taxon>
        <taxon>Pseudomonadati</taxon>
        <taxon>Pseudomonadota</taxon>
        <taxon>Gammaproteobacteria</taxon>
        <taxon>Woeseiales</taxon>
        <taxon>Woeseiaceae</taxon>
        <taxon>Woeseia</taxon>
    </lineage>
</organism>
<dbReference type="AlphaFoldDB" id="A0A193LHP6"/>
<dbReference type="Pfam" id="PF03473">
    <property type="entry name" value="MOSC"/>
    <property type="match status" value="1"/>
</dbReference>
<accession>A0A193LHP6</accession>
<evidence type="ECO:0000313" key="3">
    <source>
        <dbReference type="Proteomes" id="UP000092695"/>
    </source>
</evidence>
<dbReference type="InterPro" id="IPR011037">
    <property type="entry name" value="Pyrv_Knase-like_insert_dom_sf"/>
</dbReference>
<dbReference type="InterPro" id="IPR005302">
    <property type="entry name" value="MoCF_Sase_C"/>
</dbReference>
<reference evidence="2 3" key="1">
    <citation type="submission" date="2016-06" db="EMBL/GenBank/DDBJ databases">
        <title>Complete genome sequence of a deep-branching marine Gamma Proteobacterium Woeseia oceani type strain XK5.</title>
        <authorList>
            <person name="Mu D."/>
            <person name="Du Z."/>
        </authorList>
    </citation>
    <scope>NUCLEOTIDE SEQUENCE [LARGE SCALE GENOMIC DNA]</scope>
    <source>
        <strain evidence="2 3">XK5</strain>
    </source>
</reference>
<feature type="domain" description="MOSC" evidence="1">
    <location>
        <begin position="112"/>
        <end position="250"/>
    </location>
</feature>
<dbReference type="RefSeq" id="WP_068616971.1">
    <property type="nucleotide sequence ID" value="NZ_CP016268.1"/>
</dbReference>
<protein>
    <recommendedName>
        <fullName evidence="1">MOSC domain-containing protein</fullName>
    </recommendedName>
</protein>
<dbReference type="KEGG" id="woc:BA177_13270"/>
<name>A0A193LHP6_9GAMM</name>
<dbReference type="Pfam" id="PF03476">
    <property type="entry name" value="MOSC_N"/>
    <property type="match status" value="1"/>
</dbReference>
<dbReference type="SUPFAM" id="SSF50800">
    <property type="entry name" value="PK beta-barrel domain-like"/>
    <property type="match status" value="1"/>
</dbReference>
<dbReference type="STRING" id="1548547.BA177_13270"/>